<keyword evidence="6" id="KW-0418">Kinase</keyword>
<comment type="caution">
    <text evidence="15">The sequence shown here is derived from an EMBL/GenBank/DDBJ whole genome shotgun (WGS) entry which is preliminary data.</text>
</comment>
<dbReference type="AlphaFoldDB" id="A0A6G4QYH5"/>
<dbReference type="CDD" id="cd00082">
    <property type="entry name" value="HisKA"/>
    <property type="match status" value="1"/>
</dbReference>
<keyword evidence="7" id="KW-0067">ATP-binding</keyword>
<dbReference type="PROSITE" id="PS50109">
    <property type="entry name" value="HIS_KIN"/>
    <property type="match status" value="1"/>
</dbReference>
<dbReference type="Gene3D" id="3.30.450.20">
    <property type="entry name" value="PAS domain"/>
    <property type="match status" value="1"/>
</dbReference>
<dbReference type="FunFam" id="3.30.565.10:FF:000010">
    <property type="entry name" value="Sensor histidine kinase RcsC"/>
    <property type="match status" value="1"/>
</dbReference>
<keyword evidence="3 11" id="KW-0597">Phosphoprotein</keyword>
<organism evidence="15">
    <name type="scientific">Caulobacter sp. 602-2</name>
    <dbReference type="NCBI Taxonomy" id="2710887"/>
    <lineage>
        <taxon>Bacteria</taxon>
        <taxon>Pseudomonadati</taxon>
        <taxon>Pseudomonadota</taxon>
        <taxon>Alphaproteobacteria</taxon>
        <taxon>Caulobacterales</taxon>
        <taxon>Caulobacteraceae</taxon>
        <taxon>Caulobacter</taxon>
    </lineage>
</organism>
<evidence type="ECO:0000256" key="3">
    <source>
        <dbReference type="ARBA" id="ARBA00022553"/>
    </source>
</evidence>
<keyword evidence="8" id="KW-0902">Two-component regulatory system</keyword>
<dbReference type="InterPro" id="IPR003661">
    <property type="entry name" value="HisK_dim/P_dom"/>
</dbReference>
<evidence type="ECO:0000259" key="12">
    <source>
        <dbReference type="PROSITE" id="PS50109"/>
    </source>
</evidence>
<dbReference type="EMBL" id="JAAKGT010000005">
    <property type="protein sequence ID" value="NGM50517.1"/>
    <property type="molecule type" value="Genomic_DNA"/>
</dbReference>
<evidence type="ECO:0000256" key="7">
    <source>
        <dbReference type="ARBA" id="ARBA00022840"/>
    </source>
</evidence>
<evidence type="ECO:0000256" key="6">
    <source>
        <dbReference type="ARBA" id="ARBA00022777"/>
    </source>
</evidence>
<reference evidence="15" key="1">
    <citation type="submission" date="2020-02" db="EMBL/GenBank/DDBJ databases">
        <authorList>
            <person name="Gao J."/>
            <person name="Sun J."/>
        </authorList>
    </citation>
    <scope>NUCLEOTIDE SEQUENCE</scope>
    <source>
        <strain evidence="15">602-2</strain>
    </source>
</reference>
<dbReference type="NCBIfam" id="TIGR00229">
    <property type="entry name" value="sensory_box"/>
    <property type="match status" value="1"/>
</dbReference>
<dbReference type="InterPro" id="IPR001789">
    <property type="entry name" value="Sig_transdc_resp-reg_receiver"/>
</dbReference>
<keyword evidence="4" id="KW-0808">Transferase</keyword>
<dbReference type="CDD" id="cd16922">
    <property type="entry name" value="HATPase_EvgS-ArcB-TorS-like"/>
    <property type="match status" value="1"/>
</dbReference>
<dbReference type="InterPro" id="IPR003594">
    <property type="entry name" value="HATPase_dom"/>
</dbReference>
<protein>
    <recommendedName>
        <fullName evidence="10">Sensory/regulatory protein RpfC</fullName>
        <ecNumber evidence="2">2.7.13.3</ecNumber>
    </recommendedName>
</protein>
<evidence type="ECO:0000256" key="4">
    <source>
        <dbReference type="ARBA" id="ARBA00022679"/>
    </source>
</evidence>
<evidence type="ECO:0000313" key="15">
    <source>
        <dbReference type="EMBL" id="NGM50517.1"/>
    </source>
</evidence>
<dbReference type="EC" id="2.7.13.3" evidence="2"/>
<evidence type="ECO:0000256" key="8">
    <source>
        <dbReference type="ARBA" id="ARBA00023012"/>
    </source>
</evidence>
<accession>A0A6G4QYH5</accession>
<dbReference type="Pfam" id="PF08447">
    <property type="entry name" value="PAS_3"/>
    <property type="match status" value="1"/>
</dbReference>
<evidence type="ECO:0000256" key="5">
    <source>
        <dbReference type="ARBA" id="ARBA00022741"/>
    </source>
</evidence>
<dbReference type="Gene3D" id="3.30.565.10">
    <property type="entry name" value="Histidine kinase-like ATPase, C-terminal domain"/>
    <property type="match status" value="1"/>
</dbReference>
<evidence type="ECO:0000256" key="2">
    <source>
        <dbReference type="ARBA" id="ARBA00012438"/>
    </source>
</evidence>
<dbReference type="FunFam" id="1.10.287.130:FF:000002">
    <property type="entry name" value="Two-component osmosensing histidine kinase"/>
    <property type="match status" value="1"/>
</dbReference>
<name>A0A6G4QYH5_9CAUL</name>
<dbReference type="CDD" id="cd17546">
    <property type="entry name" value="REC_hyHK_CKI1_RcsC-like"/>
    <property type="match status" value="1"/>
</dbReference>
<dbReference type="SMART" id="SM00091">
    <property type="entry name" value="PAS"/>
    <property type="match status" value="1"/>
</dbReference>
<dbReference type="Gene3D" id="3.40.50.2300">
    <property type="match status" value="1"/>
</dbReference>
<dbReference type="InterPro" id="IPR035965">
    <property type="entry name" value="PAS-like_dom_sf"/>
</dbReference>
<dbReference type="InterPro" id="IPR005467">
    <property type="entry name" value="His_kinase_dom"/>
</dbReference>
<dbReference type="PROSITE" id="PS50110">
    <property type="entry name" value="RESPONSE_REGULATORY"/>
    <property type="match status" value="1"/>
</dbReference>
<dbReference type="SUPFAM" id="SSF55785">
    <property type="entry name" value="PYP-like sensor domain (PAS domain)"/>
    <property type="match status" value="1"/>
</dbReference>
<feature type="domain" description="PAS" evidence="14">
    <location>
        <begin position="25"/>
        <end position="80"/>
    </location>
</feature>
<dbReference type="PANTHER" id="PTHR45339">
    <property type="entry name" value="HYBRID SIGNAL TRANSDUCTION HISTIDINE KINASE J"/>
    <property type="match status" value="1"/>
</dbReference>
<dbReference type="InterPro" id="IPR036097">
    <property type="entry name" value="HisK_dim/P_sf"/>
</dbReference>
<evidence type="ECO:0000259" key="13">
    <source>
        <dbReference type="PROSITE" id="PS50110"/>
    </source>
</evidence>
<dbReference type="InterPro" id="IPR000014">
    <property type="entry name" value="PAS"/>
</dbReference>
<comment type="catalytic activity">
    <reaction evidence="1">
        <text>ATP + protein L-histidine = ADP + protein N-phospho-L-histidine.</text>
        <dbReference type="EC" id="2.7.13.3"/>
    </reaction>
</comment>
<dbReference type="PROSITE" id="PS50112">
    <property type="entry name" value="PAS"/>
    <property type="match status" value="1"/>
</dbReference>
<dbReference type="SUPFAM" id="SSF55874">
    <property type="entry name" value="ATPase domain of HSP90 chaperone/DNA topoisomerase II/histidine kinase"/>
    <property type="match status" value="1"/>
</dbReference>
<evidence type="ECO:0000256" key="10">
    <source>
        <dbReference type="ARBA" id="ARBA00068150"/>
    </source>
</evidence>
<dbReference type="GO" id="GO:0000155">
    <property type="term" value="F:phosphorelay sensor kinase activity"/>
    <property type="evidence" value="ECO:0007669"/>
    <property type="project" value="InterPro"/>
</dbReference>
<evidence type="ECO:0000256" key="1">
    <source>
        <dbReference type="ARBA" id="ARBA00000085"/>
    </source>
</evidence>
<dbReference type="InterPro" id="IPR036890">
    <property type="entry name" value="HATPase_C_sf"/>
</dbReference>
<dbReference type="PANTHER" id="PTHR45339:SF3">
    <property type="entry name" value="HISTIDINE KINASE"/>
    <property type="match status" value="1"/>
</dbReference>
<dbReference type="SUPFAM" id="SSF52172">
    <property type="entry name" value="CheY-like"/>
    <property type="match status" value="1"/>
</dbReference>
<dbReference type="Pfam" id="PF00072">
    <property type="entry name" value="Response_reg"/>
    <property type="match status" value="1"/>
</dbReference>
<dbReference type="PRINTS" id="PR00344">
    <property type="entry name" value="BCTRLSENSOR"/>
</dbReference>
<evidence type="ECO:0000256" key="9">
    <source>
        <dbReference type="ARBA" id="ARBA00064003"/>
    </source>
</evidence>
<dbReference type="InterPro" id="IPR011006">
    <property type="entry name" value="CheY-like_superfamily"/>
</dbReference>
<feature type="domain" description="Response regulatory" evidence="13">
    <location>
        <begin position="395"/>
        <end position="514"/>
    </location>
</feature>
<sequence>MAEASARDALLVDASTFFEVSLDLLIIRDLEGTVLKASRSWQTKLGHRPEDMEGQPLLRLVHPDDMPGTRDSVVEVENRKEGDPVRGFINRYRHADGHYRTLEWRAQRAGDRIYGVARDVTDRVAAERQLIEAKAAAEAASRAKSDFLANISHEIRTPLNGVIGIVDALSRTALTPEQAEMIALVRDSGATLERLVSDFLDVSKIEAGQLQLEKRSFNLDQALRPGVEVMRRRAQEKGLTFAIERPPITGGRHLGDGMRLSQVIGNLLSNAIKFTDQGGIVLRVAATEAHGETHLTFEIEDTGIGFDADQAAGLFTRFSQADESISRRFGGTGLGLSICRSLVEMMGGEISATSRPGIGSRFTFSLSLPRLQEAVEVSAEPPPPEPIALPDHPLRVLLVEDHPTNQRVAQLILATQGADVVTVGDGFEAVAAFGDGRFDIVLMDMQMPRMDGLTATRAIRALEVERGAVRTPIIMLSANALMKHRNEALTAGADLHVAKPITAANLLAGIQAAVA</sequence>
<proteinExistence type="predicted"/>
<dbReference type="SMART" id="SM00448">
    <property type="entry name" value="REC"/>
    <property type="match status" value="1"/>
</dbReference>
<dbReference type="InterPro" id="IPR013655">
    <property type="entry name" value="PAS_fold_3"/>
</dbReference>
<dbReference type="CDD" id="cd00130">
    <property type="entry name" value="PAS"/>
    <property type="match status" value="1"/>
</dbReference>
<feature type="domain" description="Histidine kinase" evidence="12">
    <location>
        <begin position="150"/>
        <end position="370"/>
    </location>
</feature>
<dbReference type="SUPFAM" id="SSF47384">
    <property type="entry name" value="Homodimeric domain of signal transducing histidine kinase"/>
    <property type="match status" value="1"/>
</dbReference>
<dbReference type="RefSeq" id="WP_165259202.1">
    <property type="nucleotide sequence ID" value="NZ_JAAKGT010000005.1"/>
</dbReference>
<dbReference type="Gene3D" id="1.10.287.130">
    <property type="match status" value="1"/>
</dbReference>
<dbReference type="Pfam" id="PF00512">
    <property type="entry name" value="HisKA"/>
    <property type="match status" value="1"/>
</dbReference>
<dbReference type="SMART" id="SM00388">
    <property type="entry name" value="HisKA"/>
    <property type="match status" value="1"/>
</dbReference>
<dbReference type="InterPro" id="IPR004358">
    <property type="entry name" value="Sig_transdc_His_kin-like_C"/>
</dbReference>
<dbReference type="SMART" id="SM00387">
    <property type="entry name" value="HATPase_c"/>
    <property type="match status" value="1"/>
</dbReference>
<keyword evidence="5" id="KW-0547">Nucleotide-binding</keyword>
<comment type="subunit">
    <text evidence="9">At low DSF concentrations, interacts with RpfF.</text>
</comment>
<feature type="modified residue" description="4-aspartylphosphate" evidence="11">
    <location>
        <position position="444"/>
    </location>
</feature>
<evidence type="ECO:0000256" key="11">
    <source>
        <dbReference type="PROSITE-ProRule" id="PRU00169"/>
    </source>
</evidence>
<dbReference type="Pfam" id="PF02518">
    <property type="entry name" value="HATPase_c"/>
    <property type="match status" value="1"/>
</dbReference>
<evidence type="ECO:0000259" key="14">
    <source>
        <dbReference type="PROSITE" id="PS50112"/>
    </source>
</evidence>
<dbReference type="GO" id="GO:0005524">
    <property type="term" value="F:ATP binding"/>
    <property type="evidence" value="ECO:0007669"/>
    <property type="project" value="UniProtKB-KW"/>
</dbReference>
<gene>
    <name evidence="15" type="ORF">G5B46_12940</name>
</gene>